<dbReference type="RefSeq" id="WP_089557275.1">
    <property type="nucleotide sequence ID" value="NZ_CP022474.1"/>
</dbReference>
<dbReference type="Proteomes" id="UP000199749">
    <property type="component" value="Chromosome"/>
</dbReference>
<dbReference type="GO" id="GO:0003677">
    <property type="term" value="F:DNA binding"/>
    <property type="evidence" value="ECO:0007669"/>
    <property type="project" value="InterPro"/>
</dbReference>
<organism evidence="5 6">
    <name type="scientific">Latilactobacillus curvatus</name>
    <name type="common">Lactobacillus curvatus</name>
    <dbReference type="NCBI Taxonomy" id="28038"/>
    <lineage>
        <taxon>Bacteria</taxon>
        <taxon>Bacillati</taxon>
        <taxon>Bacillota</taxon>
        <taxon>Bacilli</taxon>
        <taxon>Lactobacillales</taxon>
        <taxon>Lactobacillaceae</taxon>
        <taxon>Latilactobacillus</taxon>
    </lineage>
</organism>
<accession>A0AAC9UTF7</accession>
<gene>
    <name evidence="5" type="ORF">CG419_09970</name>
</gene>
<dbReference type="InterPro" id="IPR037057">
    <property type="entry name" value="DNA_rep_MutH/T2_RE_sf"/>
</dbReference>
<dbReference type="Pfam" id="PF02976">
    <property type="entry name" value="MutH"/>
    <property type="match status" value="1"/>
</dbReference>
<dbReference type="AlphaFoldDB" id="A0AAC9UTF7"/>
<protein>
    <submittedName>
        <fullName evidence="5">Restriction endonuclease</fullName>
    </submittedName>
</protein>
<evidence type="ECO:0000313" key="6">
    <source>
        <dbReference type="Proteomes" id="UP000199749"/>
    </source>
</evidence>
<dbReference type="CDD" id="cd22356">
    <property type="entry name" value="Sau3AI_N-like"/>
    <property type="match status" value="1"/>
</dbReference>
<proteinExistence type="predicted"/>
<dbReference type="InterPro" id="IPR011337">
    <property type="entry name" value="DNA_rep_MutH/RE_typeII_Sau3AI"/>
</dbReference>
<dbReference type="GO" id="GO:0016787">
    <property type="term" value="F:hydrolase activity"/>
    <property type="evidence" value="ECO:0007669"/>
    <property type="project" value="UniProtKB-KW"/>
</dbReference>
<name>A0AAC9UTF7_LATCU</name>
<evidence type="ECO:0000256" key="1">
    <source>
        <dbReference type="ARBA" id="ARBA00022722"/>
    </source>
</evidence>
<dbReference type="CDD" id="cd22355">
    <property type="entry name" value="Sau3AI_C"/>
    <property type="match status" value="1"/>
</dbReference>
<keyword evidence="2 5" id="KW-0255">Endonuclease</keyword>
<dbReference type="SUPFAM" id="SSF52980">
    <property type="entry name" value="Restriction endonuclease-like"/>
    <property type="match status" value="2"/>
</dbReference>
<sequence>MDVTNHIFTKNQLDTIFNTVINQTLGDVDRNNVFNRTIGHDKITGIAGDVIEQSVLGYPADSYQKPDLIVDGVEVELKTTGIRKSKKNSNQYEAKEPMSITAVSPENIVTENFETSNFWHKLEHLLLVYYLYDSEKSVVASEYARFPIKGYDFHEFNDDEKEILRNDWTIVSNYIRELQTLHEIPEDFYPTISSKLRPNLMMIDTAPKWPHRPRFRLKRTAVTTLVQQHFGKNLETLDQDLNSFAEIDHQLSLFTRKYQNKTIRELLNIFSIPIKLGSKGDVAKSVTEQIVTHMFGASSHKISNIKLFSEIGLVGKTITQTTSGNRTEDTKLLSIDFEEWLDPNISYEESSLYDYFNETQFLFIIFEEQSSKDKLLDNKFKGFKRLSFNETFINDIVKSTWEDTRTTIFENQLVEINRRNTKGELIINKNGVVSTEINLPKSATHQVFLRGTGNDSSNKPVEINGIKMYRQYVWIKGTSLVALLNDISYI</sequence>
<dbReference type="Gene3D" id="3.40.600.10">
    <property type="entry name" value="DNA mismatch repair MutH/Restriction endonuclease, type II"/>
    <property type="match status" value="2"/>
</dbReference>
<dbReference type="REBASE" id="213140">
    <property type="entry name" value="LcuMRS6ORF9965P"/>
</dbReference>
<evidence type="ECO:0000259" key="4">
    <source>
        <dbReference type="SMART" id="SM00927"/>
    </source>
</evidence>
<feature type="domain" description="DNA mismatch repair MutH/Type II restriction enzyme Sau3AI" evidence="4">
    <location>
        <begin position="58"/>
        <end position="167"/>
    </location>
</feature>
<evidence type="ECO:0000313" key="5">
    <source>
        <dbReference type="EMBL" id="ASN60924.1"/>
    </source>
</evidence>
<dbReference type="EMBL" id="CP022474">
    <property type="protein sequence ID" value="ASN60924.1"/>
    <property type="molecule type" value="Genomic_DNA"/>
</dbReference>
<dbReference type="SMART" id="SM00927">
    <property type="entry name" value="MutH"/>
    <property type="match status" value="1"/>
</dbReference>
<keyword evidence="1" id="KW-0540">Nuclease</keyword>
<evidence type="ECO:0000256" key="3">
    <source>
        <dbReference type="ARBA" id="ARBA00022801"/>
    </source>
</evidence>
<keyword evidence="3" id="KW-0378">Hydrolase</keyword>
<dbReference type="GO" id="GO:0004519">
    <property type="term" value="F:endonuclease activity"/>
    <property type="evidence" value="ECO:0007669"/>
    <property type="project" value="UniProtKB-KW"/>
</dbReference>
<reference evidence="5 6" key="1">
    <citation type="submission" date="2017-07" db="EMBL/GenBank/DDBJ databases">
        <title>Lactobacillus curvatus MRS6 whole genome.</title>
        <authorList>
            <person name="Jans C."/>
            <person name="Lagler S."/>
            <person name="Lacroix C."/>
            <person name="Meile L."/>
            <person name="Stevens M.J.A."/>
        </authorList>
    </citation>
    <scope>NUCLEOTIDE SEQUENCE [LARGE SCALE GENOMIC DNA]</scope>
    <source>
        <strain evidence="5 6">MRS6</strain>
    </source>
</reference>
<evidence type="ECO:0000256" key="2">
    <source>
        <dbReference type="ARBA" id="ARBA00022759"/>
    </source>
</evidence>
<dbReference type="InterPro" id="IPR011335">
    <property type="entry name" value="Restrct_endonuc-II-like"/>
</dbReference>